<gene>
    <name evidence="2" type="ORF">RFI_26063</name>
</gene>
<evidence type="ECO:0000256" key="1">
    <source>
        <dbReference type="SAM" id="Phobius"/>
    </source>
</evidence>
<proteinExistence type="predicted"/>
<comment type="caution">
    <text evidence="2">The sequence shown here is derived from an EMBL/GenBank/DDBJ whole genome shotgun (WGS) entry which is preliminary data.</text>
</comment>
<feature type="transmembrane region" description="Helical" evidence="1">
    <location>
        <begin position="15"/>
        <end position="34"/>
    </location>
</feature>
<evidence type="ECO:0000313" key="3">
    <source>
        <dbReference type="Proteomes" id="UP000023152"/>
    </source>
</evidence>
<keyword evidence="1" id="KW-0472">Membrane</keyword>
<accession>X6MCY5</accession>
<name>X6MCY5_RETFI</name>
<evidence type="ECO:0000313" key="2">
    <source>
        <dbReference type="EMBL" id="ETO11312.1"/>
    </source>
</evidence>
<reference evidence="2 3" key="1">
    <citation type="journal article" date="2013" name="Curr. Biol.">
        <title>The Genome of the Foraminiferan Reticulomyxa filosa.</title>
        <authorList>
            <person name="Glockner G."/>
            <person name="Hulsmann N."/>
            <person name="Schleicher M."/>
            <person name="Noegel A.A."/>
            <person name="Eichinger L."/>
            <person name="Gallinger C."/>
            <person name="Pawlowski J."/>
            <person name="Sierra R."/>
            <person name="Euteneuer U."/>
            <person name="Pillet L."/>
            <person name="Moustafa A."/>
            <person name="Platzer M."/>
            <person name="Groth M."/>
            <person name="Szafranski K."/>
            <person name="Schliwa M."/>
        </authorList>
    </citation>
    <scope>NUCLEOTIDE SEQUENCE [LARGE SCALE GENOMIC DNA]</scope>
</reference>
<dbReference type="EMBL" id="ASPP01022576">
    <property type="protein sequence ID" value="ETO11312.1"/>
    <property type="molecule type" value="Genomic_DNA"/>
</dbReference>
<sequence>MELLPLQSFLLLEGLYIHFAISTSLCLGYFLANLNHLKKKENFKMQSFIYLNIIAKNNNNDNNGNKSTKSICGDAEDRRIKDHEQKRLNLVTDIINSKENEKMIRTEVMKYVRLSNMQITRIHPQFQKSYLQKYKINKVSNDSISFVVVDIFKIIIFDRCRIDNSILW</sequence>
<dbReference type="AlphaFoldDB" id="X6MCY5"/>
<organism evidence="2 3">
    <name type="scientific">Reticulomyxa filosa</name>
    <dbReference type="NCBI Taxonomy" id="46433"/>
    <lineage>
        <taxon>Eukaryota</taxon>
        <taxon>Sar</taxon>
        <taxon>Rhizaria</taxon>
        <taxon>Retaria</taxon>
        <taxon>Foraminifera</taxon>
        <taxon>Monothalamids</taxon>
        <taxon>Reticulomyxidae</taxon>
        <taxon>Reticulomyxa</taxon>
    </lineage>
</organism>
<keyword evidence="3" id="KW-1185">Reference proteome</keyword>
<keyword evidence="1" id="KW-1133">Transmembrane helix</keyword>
<protein>
    <submittedName>
        <fullName evidence="2">Uncharacterized protein</fullName>
    </submittedName>
</protein>
<dbReference type="Proteomes" id="UP000023152">
    <property type="component" value="Unassembled WGS sequence"/>
</dbReference>
<keyword evidence="1" id="KW-0812">Transmembrane</keyword>